<dbReference type="OrthoDB" id="3513200at2"/>
<dbReference type="Gene3D" id="3.90.1150.70">
    <property type="match status" value="1"/>
</dbReference>
<gene>
    <name evidence="4" type="ORF">DDE20_14915</name>
</gene>
<accession>A0A2T8HRJ3</accession>
<protein>
    <submittedName>
        <fullName evidence="4">Selenocysteine synthase</fullName>
    </submittedName>
</protein>
<dbReference type="SUPFAM" id="SSF53383">
    <property type="entry name" value="PLP-dependent transferases"/>
    <property type="match status" value="1"/>
</dbReference>
<reference evidence="4 5" key="1">
    <citation type="submission" date="2018-04" db="EMBL/GenBank/DDBJ databases">
        <title>Pararhodobacter oceanense sp. nov., isolated from marine intertidal sediment.</title>
        <authorList>
            <person name="Wang X.-L."/>
            <person name="Du Z.-J."/>
        </authorList>
    </citation>
    <scope>NUCLEOTIDE SEQUENCE [LARGE SCALE GENOMIC DNA]</scope>
    <source>
        <strain evidence="4 5">AM505</strain>
    </source>
</reference>
<dbReference type="InterPro" id="IPR015424">
    <property type="entry name" value="PyrdxlP-dep_Trfase"/>
</dbReference>
<evidence type="ECO:0000256" key="1">
    <source>
        <dbReference type="ARBA" id="ARBA00001933"/>
    </source>
</evidence>
<dbReference type="PANTHER" id="PTHR32328:SF0">
    <property type="entry name" value="L-SERYL-TRNA(SEC) SELENIUM TRANSFERASE"/>
    <property type="match status" value="1"/>
</dbReference>
<proteinExistence type="predicted"/>
<dbReference type="EMBL" id="QDKM01000007">
    <property type="protein sequence ID" value="PVH28044.1"/>
    <property type="molecule type" value="Genomic_DNA"/>
</dbReference>
<dbReference type="AlphaFoldDB" id="A0A2T8HRJ3"/>
<dbReference type="GO" id="GO:0004125">
    <property type="term" value="F:L-seryl-tRNA(Sec) selenium transferase activity"/>
    <property type="evidence" value="ECO:0007669"/>
    <property type="project" value="TreeGrafter"/>
</dbReference>
<dbReference type="RefSeq" id="WP_116559312.1">
    <property type="nucleotide sequence ID" value="NZ_QDKM01000007.1"/>
</dbReference>
<dbReference type="InterPro" id="IPR004839">
    <property type="entry name" value="Aminotransferase_I/II_large"/>
</dbReference>
<feature type="domain" description="Aminotransferase class I/classII large" evidence="3">
    <location>
        <begin position="84"/>
        <end position="254"/>
    </location>
</feature>
<dbReference type="PANTHER" id="PTHR32328">
    <property type="entry name" value="L-SERYL-TRNA(SEC) SELENIUM TRANSFERASE"/>
    <property type="match status" value="1"/>
</dbReference>
<name>A0A2T8HRJ3_9RHOB</name>
<organism evidence="4 5">
    <name type="scientific">Pararhodobacter oceanensis</name>
    <dbReference type="NCBI Taxonomy" id="2172121"/>
    <lineage>
        <taxon>Bacteria</taxon>
        <taxon>Pseudomonadati</taxon>
        <taxon>Pseudomonadota</taxon>
        <taxon>Alphaproteobacteria</taxon>
        <taxon>Rhodobacterales</taxon>
        <taxon>Paracoccaceae</taxon>
        <taxon>Pararhodobacter</taxon>
    </lineage>
</organism>
<comment type="caution">
    <text evidence="4">The sequence shown here is derived from an EMBL/GenBank/DDBJ whole genome shotgun (WGS) entry which is preliminary data.</text>
</comment>
<comment type="cofactor">
    <cofactor evidence="1">
        <name>pyridoxal 5'-phosphate</name>
        <dbReference type="ChEBI" id="CHEBI:597326"/>
    </cofactor>
</comment>
<evidence type="ECO:0000256" key="2">
    <source>
        <dbReference type="ARBA" id="ARBA00022898"/>
    </source>
</evidence>
<dbReference type="Proteomes" id="UP000245911">
    <property type="component" value="Unassembled WGS sequence"/>
</dbReference>
<keyword evidence="2" id="KW-0663">Pyridoxal phosphate</keyword>
<dbReference type="GO" id="GO:0030170">
    <property type="term" value="F:pyridoxal phosphate binding"/>
    <property type="evidence" value="ECO:0007669"/>
    <property type="project" value="InterPro"/>
</dbReference>
<dbReference type="InterPro" id="IPR015421">
    <property type="entry name" value="PyrdxlP-dep_Trfase_major"/>
</dbReference>
<evidence type="ECO:0000313" key="4">
    <source>
        <dbReference type="EMBL" id="PVH28044.1"/>
    </source>
</evidence>
<dbReference type="Pfam" id="PF00155">
    <property type="entry name" value="Aminotran_1_2"/>
    <property type="match status" value="1"/>
</dbReference>
<keyword evidence="5" id="KW-1185">Reference proteome</keyword>
<evidence type="ECO:0000259" key="3">
    <source>
        <dbReference type="Pfam" id="PF00155"/>
    </source>
</evidence>
<sequence>MSQTDRFGNPLDPSVGFARGALLGGSADEVRRLSQAGRVAAEFVAREGGEKIAICTGNLRFYPVSAQDLPTLCEEWVGPGLYGEELRQAAIAHMGGDGSEAVTVINRTSAAIVATVLAHAKGRPVLSLVAAGDRAHASVTRGARLAGVEVIDTHDLAELERQIAAQAPALCVITTVTSELATLPDDMTRAAVELAQRAGCVVLLDEAYGARFRPVLLEGAPALSFGADLVVTNADKAGLSGPRAGVLCGTAAALVPVQAKASELGMEARAPIAVGAMRSLQGFRPDLLIEEARDGVDLADALAARFGAARVSRSALGPKMDEQDITEIALEIAGATATTRVPAEITAAVGMLMLRDRGIVTVNTHGQPGGRVSIRLKPTSGAVSRAGGATAVADCLAAALADVAAHLEDTAWFSALLFGEPADG</sequence>
<dbReference type="Gene3D" id="3.40.640.10">
    <property type="entry name" value="Type I PLP-dependent aspartate aminotransferase-like (Major domain)"/>
    <property type="match status" value="1"/>
</dbReference>
<evidence type="ECO:0000313" key="5">
    <source>
        <dbReference type="Proteomes" id="UP000245911"/>
    </source>
</evidence>